<evidence type="ECO:0000256" key="1">
    <source>
        <dbReference type="SAM" id="SignalP"/>
    </source>
</evidence>
<keyword evidence="1" id="KW-0732">Signal</keyword>
<dbReference type="EMBL" id="CP032412">
    <property type="protein sequence ID" value="AYB44211.1"/>
    <property type="molecule type" value="Genomic_DNA"/>
</dbReference>
<protein>
    <recommendedName>
        <fullName evidence="4">Sporulation protein</fullName>
    </recommendedName>
</protein>
<evidence type="ECO:0000313" key="3">
    <source>
        <dbReference type="Proteomes" id="UP000266552"/>
    </source>
</evidence>
<dbReference type="KEGG" id="plw:D5F53_13305"/>
<organism evidence="2 3">
    <name type="scientific">Paenibacillus lautus</name>
    <name type="common">Bacillus lautus</name>
    <dbReference type="NCBI Taxonomy" id="1401"/>
    <lineage>
        <taxon>Bacteria</taxon>
        <taxon>Bacillati</taxon>
        <taxon>Bacillota</taxon>
        <taxon>Bacilli</taxon>
        <taxon>Bacillales</taxon>
        <taxon>Paenibacillaceae</taxon>
        <taxon>Paenibacillus</taxon>
    </lineage>
</organism>
<proteinExistence type="predicted"/>
<sequence length="163" mass="18610">MKRFVKNSGRITMMLFIACSVGCSASEQSNPRTPEEIATKEAVESKNMNPQADSGTEELSQAGERYGSNIMYSIKMYLERPEVSQAFRNQLAETIELGYDLYRKKDIPEFESLVVHIKKDNRSEVKEIYERLITIYPLPTRTIKGASFNSTKDETVKAVESYF</sequence>
<evidence type="ECO:0000313" key="2">
    <source>
        <dbReference type="EMBL" id="AYB44211.1"/>
    </source>
</evidence>
<dbReference type="RefSeq" id="WP_119848112.1">
    <property type="nucleotide sequence ID" value="NZ_CP032412.1"/>
</dbReference>
<feature type="chain" id="PRO_5039069130" description="Sporulation protein" evidence="1">
    <location>
        <begin position="26"/>
        <end position="163"/>
    </location>
</feature>
<evidence type="ECO:0008006" key="4">
    <source>
        <dbReference type="Google" id="ProtNLM"/>
    </source>
</evidence>
<dbReference type="Proteomes" id="UP000266552">
    <property type="component" value="Chromosome"/>
</dbReference>
<feature type="signal peptide" evidence="1">
    <location>
        <begin position="1"/>
        <end position="25"/>
    </location>
</feature>
<gene>
    <name evidence="2" type="ORF">D5F53_13305</name>
</gene>
<accession>A0A385TL38</accession>
<reference evidence="2 3" key="1">
    <citation type="submission" date="2018-09" db="EMBL/GenBank/DDBJ databases">
        <title>Genome Sequence of Paenibacillus lautus Strain E7593-69, Azo Dye-Degrading Bacteria, Isolated from Commercial Tattoo Inks.</title>
        <authorList>
            <person name="Nho S.W."/>
            <person name="Kim S.-J."/>
            <person name="Kweon O."/>
            <person name="Cerniglia C.E."/>
        </authorList>
    </citation>
    <scope>NUCLEOTIDE SEQUENCE [LARGE SCALE GENOMIC DNA]</scope>
    <source>
        <strain evidence="2 3">E7593-69</strain>
    </source>
</reference>
<name>A0A385TL38_PAELA</name>
<keyword evidence="3" id="KW-1185">Reference proteome</keyword>
<dbReference type="AlphaFoldDB" id="A0A385TL38"/>